<dbReference type="RefSeq" id="YP_010095007.1">
    <property type="nucleotide sequence ID" value="NC_055743.1"/>
</dbReference>
<dbReference type="EMBL" id="MH059636">
    <property type="protein sequence ID" value="AWD90499.1"/>
    <property type="molecule type" value="Genomic_DNA"/>
</dbReference>
<reference evidence="1" key="1">
    <citation type="submission" date="2018-03" db="EMBL/GenBank/DDBJ databases">
        <title>Phage therapy in agriculture - a green tech approach to combat plant pathogenic bacteria.</title>
        <authorList>
            <person name="Carstens A.B."/>
            <person name="Djurhuus A.M."/>
            <person name="Hansen L.H."/>
        </authorList>
    </citation>
    <scope>NUCLEOTIDE SEQUENCE [LARGE SCALE GENOMIC DNA]</scope>
</reference>
<dbReference type="GeneID" id="65112641"/>
<dbReference type="Proteomes" id="UP000246316">
    <property type="component" value="Segment"/>
</dbReference>
<protein>
    <submittedName>
        <fullName evidence="1">Uncharacterized protein</fullName>
    </submittedName>
</protein>
<sequence>MYKYMSWPGYRGAEVQIRMSSQSISVRFRVKDSGAPIQGPSWSKQGRKPFNDESLEAACQKFVEWGVQDKTHCYMPDEIVTEVYNWIKVNKF</sequence>
<name>A0A2S1GM94_9CAUD</name>
<dbReference type="KEGG" id="vg:65112641"/>
<accession>A0A2S1GM94</accession>
<keyword evidence="2" id="KW-1185">Reference proteome</keyword>
<organism evidence="1 2">
    <name type="scientific">Erwinia phage Cronus</name>
    <dbReference type="NCBI Taxonomy" id="2163633"/>
    <lineage>
        <taxon>Viruses</taxon>
        <taxon>Duplodnaviria</taxon>
        <taxon>Heunggongvirae</taxon>
        <taxon>Uroviricota</taxon>
        <taxon>Caudoviricetes</taxon>
        <taxon>Pantevenvirales</taxon>
        <taxon>Straboviridae</taxon>
        <taxon>Tevenvirinae</taxon>
        <taxon>Risoevirus</taxon>
        <taxon>Risoevirus cronus</taxon>
        <taxon>Roskildevirus cronus</taxon>
    </lineage>
</organism>
<evidence type="ECO:0000313" key="1">
    <source>
        <dbReference type="EMBL" id="AWD90499.1"/>
    </source>
</evidence>
<proteinExistence type="predicted"/>
<evidence type="ECO:0000313" key="2">
    <source>
        <dbReference type="Proteomes" id="UP000246316"/>
    </source>
</evidence>